<accession>A0ABQ3IRV8</accession>
<reference evidence="5" key="1">
    <citation type="journal article" date="2019" name="Int. J. Syst. Evol. Microbiol.">
        <title>The Global Catalogue of Microorganisms (GCM) 10K type strain sequencing project: providing services to taxonomists for standard genome sequencing and annotation.</title>
        <authorList>
            <consortium name="The Broad Institute Genomics Platform"/>
            <consortium name="The Broad Institute Genome Sequencing Center for Infectious Disease"/>
            <person name="Wu L."/>
            <person name="Ma J."/>
        </authorList>
    </citation>
    <scope>NUCLEOTIDE SEQUENCE [LARGE SCALE GENOMIC DNA]</scope>
    <source>
        <strain evidence="5">KCTC 42443</strain>
    </source>
</reference>
<dbReference type="Gene3D" id="3.40.50.360">
    <property type="match status" value="1"/>
</dbReference>
<evidence type="ECO:0000256" key="2">
    <source>
        <dbReference type="ARBA" id="ARBA00022643"/>
    </source>
</evidence>
<organism evidence="4 5">
    <name type="scientific">Aliiroseovarius zhejiangensis</name>
    <dbReference type="NCBI Taxonomy" id="1632025"/>
    <lineage>
        <taxon>Bacteria</taxon>
        <taxon>Pseudomonadati</taxon>
        <taxon>Pseudomonadota</taxon>
        <taxon>Alphaproteobacteria</taxon>
        <taxon>Rhodobacterales</taxon>
        <taxon>Paracoccaceae</taxon>
        <taxon>Aliiroseovarius</taxon>
    </lineage>
</organism>
<dbReference type="EMBL" id="BNCH01000001">
    <property type="protein sequence ID" value="GHE89424.1"/>
    <property type="molecule type" value="Genomic_DNA"/>
</dbReference>
<dbReference type="InterPro" id="IPR005025">
    <property type="entry name" value="FMN_Rdtase-like_dom"/>
</dbReference>
<keyword evidence="5" id="KW-1185">Reference proteome</keyword>
<keyword evidence="2" id="KW-0288">FMN</keyword>
<proteinExistence type="predicted"/>
<dbReference type="RefSeq" id="WP_191285072.1">
    <property type="nucleotide sequence ID" value="NZ_BNCH01000001.1"/>
</dbReference>
<evidence type="ECO:0000259" key="3">
    <source>
        <dbReference type="PROSITE" id="PS50902"/>
    </source>
</evidence>
<protein>
    <submittedName>
        <fullName evidence="4">FMN reductase</fullName>
    </submittedName>
</protein>
<evidence type="ECO:0000313" key="4">
    <source>
        <dbReference type="EMBL" id="GHE89424.1"/>
    </source>
</evidence>
<gene>
    <name evidence="4" type="ORF">GCM10016455_07110</name>
</gene>
<dbReference type="InterPro" id="IPR008254">
    <property type="entry name" value="Flavodoxin/NO_synth"/>
</dbReference>
<comment type="caution">
    <text evidence="4">The sequence shown here is derived from an EMBL/GenBank/DDBJ whole genome shotgun (WGS) entry which is preliminary data.</text>
</comment>
<keyword evidence="1" id="KW-0285">Flavoprotein</keyword>
<dbReference type="Proteomes" id="UP000609802">
    <property type="component" value="Unassembled WGS sequence"/>
</dbReference>
<dbReference type="SUPFAM" id="SSF52218">
    <property type="entry name" value="Flavoproteins"/>
    <property type="match status" value="1"/>
</dbReference>
<sequence>MTDLKICIPYYSGFGHTKRIAQSIARGAGPTATLLDVENMTGADWEALDAADAIIFGAPTYMGSAAARFSLFLEQVDTRWENGEWVDKIGAGFTTGIHPSGDKLATLQRFSLFAAQMGMIWVGQAEIGAPVKPDRPGANRDGSWLGLMVTEQLGQDDDLLAEDLETACRFGQRVAAVTHQWVRGSP</sequence>
<evidence type="ECO:0000313" key="5">
    <source>
        <dbReference type="Proteomes" id="UP000609802"/>
    </source>
</evidence>
<dbReference type="InterPro" id="IPR029039">
    <property type="entry name" value="Flavoprotein-like_sf"/>
</dbReference>
<dbReference type="PROSITE" id="PS50902">
    <property type="entry name" value="FLAVODOXIN_LIKE"/>
    <property type="match status" value="1"/>
</dbReference>
<name>A0ABQ3IRV8_9RHOB</name>
<feature type="domain" description="Flavodoxin-like" evidence="3">
    <location>
        <begin position="6"/>
        <end position="149"/>
    </location>
</feature>
<dbReference type="Pfam" id="PF03358">
    <property type="entry name" value="FMN_red"/>
    <property type="match status" value="1"/>
</dbReference>
<evidence type="ECO:0000256" key="1">
    <source>
        <dbReference type="ARBA" id="ARBA00022630"/>
    </source>
</evidence>